<dbReference type="CDD" id="cd02908">
    <property type="entry name" value="Macro_OAADPr_deacetylase"/>
    <property type="match status" value="1"/>
</dbReference>
<dbReference type="AlphaFoldDB" id="A0A3B1DV05"/>
<feature type="domain" description="Macro" evidence="1">
    <location>
        <begin position="1"/>
        <end position="178"/>
    </location>
</feature>
<dbReference type="PANTHER" id="PTHR11106">
    <property type="entry name" value="GANGLIOSIDE INDUCED DIFFERENTIATION ASSOCIATED PROTEIN 2-RELATED"/>
    <property type="match status" value="1"/>
</dbReference>
<evidence type="ECO:0000259" key="1">
    <source>
        <dbReference type="PROSITE" id="PS51154"/>
    </source>
</evidence>
<protein>
    <submittedName>
        <fullName evidence="2">O-acetyl-ADP-ribose deacetylase</fullName>
    </submittedName>
</protein>
<proteinExistence type="predicted"/>
<dbReference type="InterPro" id="IPR043472">
    <property type="entry name" value="Macro_dom-like"/>
</dbReference>
<dbReference type="InterPro" id="IPR002589">
    <property type="entry name" value="Macro_dom"/>
</dbReference>
<dbReference type="PROSITE" id="PS51154">
    <property type="entry name" value="MACRO"/>
    <property type="match status" value="1"/>
</dbReference>
<dbReference type="Pfam" id="PF01661">
    <property type="entry name" value="Macro"/>
    <property type="match status" value="1"/>
</dbReference>
<name>A0A3B1DV05_9ZZZZ</name>
<dbReference type="SMART" id="SM00506">
    <property type="entry name" value="A1pp"/>
    <property type="match status" value="1"/>
</dbReference>
<dbReference type="PANTHER" id="PTHR11106:SF27">
    <property type="entry name" value="MACRO DOMAIN-CONTAINING PROTEIN"/>
    <property type="match status" value="1"/>
</dbReference>
<dbReference type="SUPFAM" id="SSF52949">
    <property type="entry name" value="Macro domain-like"/>
    <property type="match status" value="1"/>
</dbReference>
<sequence length="179" mass="19067">MQVQFGRCRVELVLGDITTSQVDAIVNAANSQLAGGGGVDGAIHQAAGTSVMQETKIRYPDGCPTGKAVVTKAGNLNAKHLFHAVGPVWKGGLENEPDLLASVYSTCLTLAVENNCRSIAFPAMSTGVYRYPIDLAAEIALKTIRNFILSNQQPSLVQMVLFDEGTYGAHARTLEEMAE</sequence>
<dbReference type="EMBL" id="UOGL01000289">
    <property type="protein sequence ID" value="VAX39050.1"/>
    <property type="molecule type" value="Genomic_DNA"/>
</dbReference>
<dbReference type="Gene3D" id="3.40.220.10">
    <property type="entry name" value="Leucine Aminopeptidase, subunit E, domain 1"/>
    <property type="match status" value="1"/>
</dbReference>
<reference evidence="2" key="1">
    <citation type="submission" date="2018-06" db="EMBL/GenBank/DDBJ databases">
        <authorList>
            <person name="Zhirakovskaya E."/>
        </authorList>
    </citation>
    <scope>NUCLEOTIDE SEQUENCE</scope>
</reference>
<accession>A0A3B1DV05</accession>
<gene>
    <name evidence="2" type="ORF">MNBD_PLANCTO02-125</name>
</gene>
<organism evidence="2">
    <name type="scientific">hydrothermal vent metagenome</name>
    <dbReference type="NCBI Taxonomy" id="652676"/>
    <lineage>
        <taxon>unclassified sequences</taxon>
        <taxon>metagenomes</taxon>
        <taxon>ecological metagenomes</taxon>
    </lineage>
</organism>
<evidence type="ECO:0000313" key="2">
    <source>
        <dbReference type="EMBL" id="VAX39050.1"/>
    </source>
</evidence>